<evidence type="ECO:0000256" key="1">
    <source>
        <dbReference type="SAM" id="Phobius"/>
    </source>
</evidence>
<dbReference type="Proteomes" id="UP000035514">
    <property type="component" value="Unassembled WGS sequence"/>
</dbReference>
<evidence type="ECO:0000313" key="2">
    <source>
        <dbReference type="EMBL" id="KLE02211.1"/>
    </source>
</evidence>
<protein>
    <recommendedName>
        <fullName evidence="4">Conjugal transfer protein TraE</fullName>
    </recommendedName>
</protein>
<evidence type="ECO:0008006" key="4">
    <source>
        <dbReference type="Google" id="ProtNLM"/>
    </source>
</evidence>
<feature type="transmembrane region" description="Helical" evidence="1">
    <location>
        <begin position="20"/>
        <end position="38"/>
    </location>
</feature>
<proteinExistence type="predicted"/>
<dbReference type="AlphaFoldDB" id="A0A0G9K6Y3"/>
<accession>A0A0G9K6Y3</accession>
<reference evidence="2 3" key="1">
    <citation type="submission" date="2014-01" db="EMBL/GenBank/DDBJ databases">
        <title>Development of a Comparative Genomic Fingerprinting Assay for High Resolution Genotyping of Arcobacter butzleri.</title>
        <authorList>
            <person name="Webb A.L."/>
            <person name="Inglis G.D."/>
            <person name="Kruczkiewicz P."/>
            <person name="Selinger L.B."/>
            <person name="Taboada E.N."/>
        </authorList>
    </citation>
    <scope>NUCLEOTIDE SEQUENCE [LARGE SCALE GENOMIC DNA]</scope>
    <source>
        <strain evidence="2 3">L348</strain>
    </source>
</reference>
<comment type="caution">
    <text evidence="2">The sequence shown here is derived from an EMBL/GenBank/DDBJ whole genome shotgun (WGS) entry which is preliminary data.</text>
</comment>
<dbReference type="PATRIC" id="fig|1447256.3.peg.227"/>
<name>A0A0G9K6Y3_9BACT</name>
<gene>
    <name evidence="2" type="ORF">AA20_01175</name>
</gene>
<organism evidence="2 3">
    <name type="scientific">Aliarcobacter butzleri L348</name>
    <dbReference type="NCBI Taxonomy" id="1447256"/>
    <lineage>
        <taxon>Bacteria</taxon>
        <taxon>Pseudomonadati</taxon>
        <taxon>Campylobacterota</taxon>
        <taxon>Epsilonproteobacteria</taxon>
        <taxon>Campylobacterales</taxon>
        <taxon>Arcobacteraceae</taxon>
        <taxon>Aliarcobacter</taxon>
    </lineage>
</organism>
<dbReference type="Pfam" id="PF05309">
    <property type="entry name" value="TraE"/>
    <property type="match status" value="1"/>
</dbReference>
<keyword evidence="1" id="KW-0812">Transmembrane</keyword>
<dbReference type="EMBL" id="JAIQ01000032">
    <property type="protein sequence ID" value="KLE02211.1"/>
    <property type="molecule type" value="Genomic_DNA"/>
</dbReference>
<sequence length="183" mass="21409">MRFFGEFNRNLRQLDLFKIFSFLLVLVNLFLTVTVININSDVKTIITPPYITSEFENVGDKFSFSYYEQIGTHLSNGLLTISPSTVDKTFDSIQGYFSSDPDETKAIKDYLIKETDRIKKDNIYQAFYYMKTLPNHQHNSFTVEGLLKTMTGNVMIEERKTQVVFYYRVNNKKIVIKSFEVIK</sequence>
<keyword evidence="1" id="KW-0472">Membrane</keyword>
<dbReference type="InterPro" id="IPR007973">
    <property type="entry name" value="Pilus_assembly_TraE"/>
</dbReference>
<keyword evidence="1" id="KW-1133">Transmembrane helix</keyword>
<dbReference type="RefSeq" id="WP_046996066.1">
    <property type="nucleotide sequence ID" value="NZ_JAIQ01000032.1"/>
</dbReference>
<evidence type="ECO:0000313" key="3">
    <source>
        <dbReference type="Proteomes" id="UP000035514"/>
    </source>
</evidence>